<organism evidence="1">
    <name type="scientific">viral metagenome</name>
    <dbReference type="NCBI Taxonomy" id="1070528"/>
    <lineage>
        <taxon>unclassified sequences</taxon>
        <taxon>metagenomes</taxon>
        <taxon>organismal metagenomes</taxon>
    </lineage>
</organism>
<protein>
    <submittedName>
        <fullName evidence="1">Uncharacterized protein</fullName>
    </submittedName>
</protein>
<proteinExistence type="predicted"/>
<dbReference type="EMBL" id="MN739435">
    <property type="protein sequence ID" value="QHT04570.1"/>
    <property type="molecule type" value="Genomic_DNA"/>
</dbReference>
<accession>A0A6C0CKZ3</accession>
<name>A0A6C0CKZ3_9ZZZZ</name>
<evidence type="ECO:0000313" key="1">
    <source>
        <dbReference type="EMBL" id="QHT04570.1"/>
    </source>
</evidence>
<dbReference type="AlphaFoldDB" id="A0A6C0CKZ3"/>
<sequence length="98" mass="11807">MKNKHTCTLQDTRTPVREQVNMYVHSTLFMGFLVGHPYETFNTTCKECIFEQLLRTHPYIYEFVKFDIYEPETNLEIYKQGSEKFYNSLNDYVQFVTL</sequence>
<reference evidence="1" key="1">
    <citation type="journal article" date="2020" name="Nature">
        <title>Giant virus diversity and host interactions through global metagenomics.</title>
        <authorList>
            <person name="Schulz F."/>
            <person name="Roux S."/>
            <person name="Paez-Espino D."/>
            <person name="Jungbluth S."/>
            <person name="Walsh D.A."/>
            <person name="Denef V.J."/>
            <person name="McMahon K.D."/>
            <person name="Konstantinidis K.T."/>
            <person name="Eloe-Fadrosh E.A."/>
            <person name="Kyrpides N.C."/>
            <person name="Woyke T."/>
        </authorList>
    </citation>
    <scope>NUCLEOTIDE SEQUENCE</scope>
    <source>
        <strain evidence="1">GVMAG-M-3300021343-4</strain>
    </source>
</reference>